<evidence type="ECO:0000259" key="2">
    <source>
        <dbReference type="PROSITE" id="PS51066"/>
    </source>
</evidence>
<evidence type="ECO:0000313" key="3">
    <source>
        <dbReference type="EMBL" id="VVM07717.1"/>
    </source>
</evidence>
<proteinExistence type="predicted"/>
<dbReference type="InterPro" id="IPR000214">
    <property type="entry name" value="Znf_DNA_glyclase/AP_lyase"/>
</dbReference>
<reference evidence="3 4" key="1">
    <citation type="submission" date="2019-09" db="EMBL/GenBank/DDBJ databases">
        <authorList>
            <person name="Cremers G."/>
        </authorList>
    </citation>
    <scope>NUCLEOTIDE SEQUENCE [LARGE SCALE GENOMIC DNA]</scope>
    <source>
        <strain evidence="3">4A</strain>
    </source>
</reference>
<keyword evidence="1" id="KW-0863">Zinc-finger</keyword>
<evidence type="ECO:0000256" key="1">
    <source>
        <dbReference type="PROSITE-ProRule" id="PRU00391"/>
    </source>
</evidence>
<feature type="domain" description="FPG-type" evidence="2">
    <location>
        <begin position="93"/>
        <end position="130"/>
    </location>
</feature>
<dbReference type="Proteomes" id="UP000334923">
    <property type="component" value="Unassembled WGS sequence"/>
</dbReference>
<accession>A0A5E6MFE4</accession>
<dbReference type="PROSITE" id="PS51066">
    <property type="entry name" value="ZF_FPG_2"/>
    <property type="match status" value="1"/>
</dbReference>
<organism evidence="3 4">
    <name type="scientific">Methylacidimicrobium tartarophylax</name>
    <dbReference type="NCBI Taxonomy" id="1041768"/>
    <lineage>
        <taxon>Bacteria</taxon>
        <taxon>Pseudomonadati</taxon>
        <taxon>Verrucomicrobiota</taxon>
        <taxon>Methylacidimicrobium</taxon>
    </lineage>
</organism>
<protein>
    <recommendedName>
        <fullName evidence="2">FPG-type domain-containing protein</fullName>
    </recommendedName>
</protein>
<dbReference type="AlphaFoldDB" id="A0A5E6MFE4"/>
<dbReference type="GO" id="GO:0003906">
    <property type="term" value="F:DNA-(apurinic or apyrimidinic site) endonuclease activity"/>
    <property type="evidence" value="ECO:0007669"/>
    <property type="project" value="InterPro"/>
</dbReference>
<keyword evidence="1" id="KW-0479">Metal-binding</keyword>
<evidence type="ECO:0000313" key="4">
    <source>
        <dbReference type="Proteomes" id="UP000334923"/>
    </source>
</evidence>
<dbReference type="GO" id="GO:0008270">
    <property type="term" value="F:zinc ion binding"/>
    <property type="evidence" value="ECO:0007669"/>
    <property type="project" value="UniProtKB-KW"/>
</dbReference>
<name>A0A5E6MFE4_9BACT</name>
<gene>
    <name evidence="3" type="ORF">MAMT_01880</name>
</gene>
<dbReference type="EMBL" id="CABFVA020000110">
    <property type="protein sequence ID" value="VVM07717.1"/>
    <property type="molecule type" value="Genomic_DNA"/>
</dbReference>
<keyword evidence="1" id="KW-0862">Zinc</keyword>
<dbReference type="GO" id="GO:0016799">
    <property type="term" value="F:hydrolase activity, hydrolyzing N-glycosyl compounds"/>
    <property type="evidence" value="ECO:0007669"/>
    <property type="project" value="InterPro"/>
</dbReference>
<keyword evidence="4" id="KW-1185">Reference proteome</keyword>
<dbReference type="GO" id="GO:0006284">
    <property type="term" value="P:base-excision repair"/>
    <property type="evidence" value="ECO:0007669"/>
    <property type="project" value="InterPro"/>
</dbReference>
<sequence length="472" mass="53499">MNAERTRTCDECGRPMQRAFRRRKGVAYCPACYARVFKRRMCPRCGNFARLPKKEPEAVCRRCENAKPCLRCRKTEYEVGKITPYGPVCKACSVYFREPEPCEACGRPSSRLTRVRRLGHGLRLCPKCARADHGTCPACRRHRLLSAGPDGRLLCRVCREKGEIPCPSCGKPMPAGRGKVCETCYWTDTCRKRIRLDRAAFSTAGMEKDFGEFGEWLIGDKGPHKAALTVHRYLSFFLEIEREWKNVPPYRELLAHFGAEGLRRARIPMRWLREAKGVKVDAAAREEDSERRRIEGIVGTFGQGTEAHRILVDYAGKLMQRVEEGKTSLRSVRLALTPAAALLRRAAQKGGGLPDQTLLDRYLLDAPGQKAAATGFANFLRKTRSLKLSVRTDAKKAKEAQRRTLKKKIVAMARHPEEGEDFIRRWIAAGLEYFHSVKFNRKALEAVSAKVDEGGLRVVAGGRTYWLPNWRE</sequence>